<gene>
    <name evidence="2" type="ORF">G6F50_018422</name>
</gene>
<feature type="region of interest" description="Disordered" evidence="1">
    <location>
        <begin position="36"/>
        <end position="69"/>
    </location>
</feature>
<keyword evidence="3" id="KW-1185">Reference proteome</keyword>
<dbReference type="Proteomes" id="UP000740926">
    <property type="component" value="Unassembled WGS sequence"/>
</dbReference>
<sequence length="69" mass="7136">MPLAPPARAAGAAVMMARRLGDWKKPNPAPQIAMRHEMSQTDGAAGIRASSTSPTASSARPMPPRMPAG</sequence>
<protein>
    <submittedName>
        <fullName evidence="2">Uncharacterized protein</fullName>
    </submittedName>
</protein>
<evidence type="ECO:0000256" key="1">
    <source>
        <dbReference type="SAM" id="MobiDB-lite"/>
    </source>
</evidence>
<evidence type="ECO:0000313" key="2">
    <source>
        <dbReference type="EMBL" id="KAG1525946.1"/>
    </source>
</evidence>
<comment type="caution">
    <text evidence="2">The sequence shown here is derived from an EMBL/GenBank/DDBJ whole genome shotgun (WGS) entry which is preliminary data.</text>
</comment>
<dbReference type="AlphaFoldDB" id="A0A9P6XM90"/>
<accession>A0A9P6XM90</accession>
<reference evidence="2 3" key="1">
    <citation type="journal article" date="2020" name="Microb. Genom.">
        <title>Genetic diversity of clinical and environmental Mucorales isolates obtained from an investigation of mucormycosis cases among solid organ transplant recipients.</title>
        <authorList>
            <person name="Nguyen M.H."/>
            <person name="Kaul D."/>
            <person name="Muto C."/>
            <person name="Cheng S.J."/>
            <person name="Richter R.A."/>
            <person name="Bruno V.M."/>
            <person name="Liu G."/>
            <person name="Beyhan S."/>
            <person name="Sundermann A.J."/>
            <person name="Mounaud S."/>
            <person name="Pasculle A.W."/>
            <person name="Nierman W.C."/>
            <person name="Driscoll E."/>
            <person name="Cumbie R."/>
            <person name="Clancy C.J."/>
            <person name="Dupont C.L."/>
        </authorList>
    </citation>
    <scope>NUCLEOTIDE SEQUENCE [LARGE SCALE GENOMIC DNA]</scope>
    <source>
        <strain evidence="2 3">GL24</strain>
    </source>
</reference>
<dbReference type="EMBL" id="JAANIU010017966">
    <property type="protein sequence ID" value="KAG1525946.1"/>
    <property type="molecule type" value="Genomic_DNA"/>
</dbReference>
<feature type="compositionally biased region" description="Low complexity" evidence="1">
    <location>
        <begin position="48"/>
        <end position="60"/>
    </location>
</feature>
<evidence type="ECO:0000313" key="3">
    <source>
        <dbReference type="Proteomes" id="UP000740926"/>
    </source>
</evidence>
<proteinExistence type="predicted"/>
<name>A0A9P6XM90_9FUNG</name>
<organism evidence="2 3">
    <name type="scientific">Rhizopus delemar</name>
    <dbReference type="NCBI Taxonomy" id="936053"/>
    <lineage>
        <taxon>Eukaryota</taxon>
        <taxon>Fungi</taxon>
        <taxon>Fungi incertae sedis</taxon>
        <taxon>Mucoromycota</taxon>
        <taxon>Mucoromycotina</taxon>
        <taxon>Mucoromycetes</taxon>
        <taxon>Mucorales</taxon>
        <taxon>Mucorineae</taxon>
        <taxon>Rhizopodaceae</taxon>
        <taxon>Rhizopus</taxon>
    </lineage>
</organism>